<dbReference type="GO" id="GO:0003824">
    <property type="term" value="F:catalytic activity"/>
    <property type="evidence" value="ECO:0007669"/>
    <property type="project" value="UniProtKB-ARBA"/>
</dbReference>
<evidence type="ECO:0000313" key="1">
    <source>
        <dbReference type="EMBL" id="SVD68229.1"/>
    </source>
</evidence>
<accession>A0A382XBI1</accession>
<dbReference type="CDD" id="cd06558">
    <property type="entry name" value="crotonase-like"/>
    <property type="match status" value="1"/>
</dbReference>
<dbReference type="AlphaFoldDB" id="A0A382XBI1"/>
<dbReference type="Pfam" id="PF00378">
    <property type="entry name" value="ECH_1"/>
    <property type="match status" value="1"/>
</dbReference>
<dbReference type="PANTHER" id="PTHR11941:SF54">
    <property type="entry name" value="ENOYL-COA HYDRATASE, MITOCHONDRIAL"/>
    <property type="match status" value="1"/>
</dbReference>
<name>A0A382XBI1_9ZZZZ</name>
<feature type="non-terminal residue" evidence="1">
    <location>
        <position position="189"/>
    </location>
</feature>
<feature type="non-terminal residue" evidence="1">
    <location>
        <position position="1"/>
    </location>
</feature>
<dbReference type="Gene3D" id="3.90.226.10">
    <property type="entry name" value="2-enoyl-CoA Hydratase, Chain A, domain 1"/>
    <property type="match status" value="1"/>
</dbReference>
<dbReference type="EMBL" id="UINC01166332">
    <property type="protein sequence ID" value="SVD68229.1"/>
    <property type="molecule type" value="Genomic_DNA"/>
</dbReference>
<sequence>VLRINHGKVNAFDLELMHRWIDEITLLERAETSAVVLTGTGSVFSAGVDLRQLIAGGPEYVQEFVPLLGDMLFKTFTFPKPLVAAVNGHAVAGGCLLACACDYRVMSEGEGRIGVPELSVGVPFPSVAMEILRLTLPNHRLQSLIYGGLTCTPNEALTNGFVDELTESGNLLSRALAMATRLGSLPPAS</sequence>
<dbReference type="SUPFAM" id="SSF52096">
    <property type="entry name" value="ClpP/crotonase"/>
    <property type="match status" value="1"/>
</dbReference>
<protein>
    <recommendedName>
        <fullName evidence="2">Enoyl-CoA hydratase</fullName>
    </recommendedName>
</protein>
<reference evidence="1" key="1">
    <citation type="submission" date="2018-05" db="EMBL/GenBank/DDBJ databases">
        <authorList>
            <person name="Lanie J.A."/>
            <person name="Ng W.-L."/>
            <person name="Kazmierczak K.M."/>
            <person name="Andrzejewski T.M."/>
            <person name="Davidsen T.M."/>
            <person name="Wayne K.J."/>
            <person name="Tettelin H."/>
            <person name="Glass J.I."/>
            <person name="Rusch D."/>
            <person name="Podicherti R."/>
            <person name="Tsui H.-C.T."/>
            <person name="Winkler M.E."/>
        </authorList>
    </citation>
    <scope>NUCLEOTIDE SEQUENCE</scope>
</reference>
<evidence type="ECO:0008006" key="2">
    <source>
        <dbReference type="Google" id="ProtNLM"/>
    </source>
</evidence>
<dbReference type="InterPro" id="IPR001753">
    <property type="entry name" value="Enoyl-CoA_hydra/iso"/>
</dbReference>
<gene>
    <name evidence="1" type="ORF">METZ01_LOCUS421083</name>
</gene>
<dbReference type="GO" id="GO:0006635">
    <property type="term" value="P:fatty acid beta-oxidation"/>
    <property type="evidence" value="ECO:0007669"/>
    <property type="project" value="TreeGrafter"/>
</dbReference>
<dbReference type="PANTHER" id="PTHR11941">
    <property type="entry name" value="ENOYL-COA HYDRATASE-RELATED"/>
    <property type="match status" value="1"/>
</dbReference>
<dbReference type="InterPro" id="IPR029045">
    <property type="entry name" value="ClpP/crotonase-like_dom_sf"/>
</dbReference>
<proteinExistence type="predicted"/>
<organism evidence="1">
    <name type="scientific">marine metagenome</name>
    <dbReference type="NCBI Taxonomy" id="408172"/>
    <lineage>
        <taxon>unclassified sequences</taxon>
        <taxon>metagenomes</taxon>
        <taxon>ecological metagenomes</taxon>
    </lineage>
</organism>